<evidence type="ECO:0000313" key="2">
    <source>
        <dbReference type="Proteomes" id="UP000695022"/>
    </source>
</evidence>
<name>A0ABM1ECZ6_PRICU</name>
<protein>
    <submittedName>
        <fullName evidence="3">Conserved oligomeric Golgi complex subunit 2-like isoform X2</fullName>
    </submittedName>
</protein>
<dbReference type="GeneID" id="106811059"/>
<dbReference type="Proteomes" id="UP000695022">
    <property type="component" value="Unplaced"/>
</dbReference>
<sequence length="537" mass="61839">MSIIESVEKIERLLNIAPDSTSFNTESQADMLDGPLIERVATEFNQLQYHVTSSHGHTLLDKVRPRIVQVTSVLQYSLEQQFVEGIEEGNLATLRQCLRTYATIDKVRDVENLFRQNCIRPYMEKVLSENNVKEVGLKHVYDQVLEVIPLHCKKLLQVTTTVEADPSHDIVRGYDILVNSVWPEVVICLESRTPFIFAPGDPDDFHHSYSVSMSFLERFEWHCGTLEAVGRLRAHPSYATFMSKWSLPVYFQIRFQEIAGTYESSLISAFEMSVDDSLFHLAASVQLWCGLCQCWEDHVYLSTLAHRFWKLSLQLLKRYASWLQDLCNERMPQFFNDKVKPRLLLLNFQDFDLLQECLADAISDIASTLQPFSMYITDEIVNQCVANLKQVNDIPRLYRRTNREVPNRASLYVAMSVRPLKSFLEQHEKHISGTWRRVWATAIIQRLSEQYYTVTSDVVTSVRKMEDSLKRLKKGRKMSTFTQGMSDDDKIRLQISLDVEQLGREIDDLEVNKEGLPQYTALLQLAASAQNNASAAT</sequence>
<dbReference type="PANTHER" id="PTHR12961">
    <property type="entry name" value="CONSERVED OLIGOMERIC GOLGI COMPLEX COMPONENT 2"/>
    <property type="match status" value="1"/>
</dbReference>
<dbReference type="RefSeq" id="XP_014670067.1">
    <property type="nucleotide sequence ID" value="XM_014814581.1"/>
</dbReference>
<proteinExistence type="predicted"/>
<dbReference type="InterPro" id="IPR024603">
    <property type="entry name" value="COG_complex_COG2_C"/>
</dbReference>
<keyword evidence="2" id="KW-1185">Reference proteome</keyword>
<dbReference type="InterPro" id="IPR009316">
    <property type="entry name" value="COG2"/>
</dbReference>
<reference evidence="3" key="1">
    <citation type="submission" date="2025-08" db="UniProtKB">
        <authorList>
            <consortium name="RefSeq"/>
        </authorList>
    </citation>
    <scope>IDENTIFICATION</scope>
</reference>
<feature type="domain" description="COG complex component COG2 C-terminal" evidence="1">
    <location>
        <begin position="328"/>
        <end position="499"/>
    </location>
</feature>
<gene>
    <name evidence="3" type="primary">LOC106811059</name>
</gene>
<dbReference type="PANTHER" id="PTHR12961:SF0">
    <property type="entry name" value="CONSERVED OLIGOMERIC GOLGI COMPLEX SUBUNIT 2"/>
    <property type="match status" value="1"/>
</dbReference>
<accession>A0ABM1ECZ6</accession>
<evidence type="ECO:0000259" key="1">
    <source>
        <dbReference type="Pfam" id="PF12022"/>
    </source>
</evidence>
<evidence type="ECO:0000313" key="3">
    <source>
        <dbReference type="RefSeq" id="XP_014670067.1"/>
    </source>
</evidence>
<organism evidence="2 3">
    <name type="scientific">Priapulus caudatus</name>
    <name type="common">Priapulid worm</name>
    <dbReference type="NCBI Taxonomy" id="37621"/>
    <lineage>
        <taxon>Eukaryota</taxon>
        <taxon>Metazoa</taxon>
        <taxon>Ecdysozoa</taxon>
        <taxon>Scalidophora</taxon>
        <taxon>Priapulida</taxon>
        <taxon>Priapulimorpha</taxon>
        <taxon>Priapulimorphida</taxon>
        <taxon>Priapulidae</taxon>
        <taxon>Priapulus</taxon>
    </lineage>
</organism>
<dbReference type="Pfam" id="PF12022">
    <property type="entry name" value="COG2_C"/>
    <property type="match status" value="1"/>
</dbReference>